<dbReference type="PANTHER" id="PTHR47162">
    <property type="entry name" value="OS02G0192300 PROTEIN"/>
    <property type="match status" value="1"/>
</dbReference>
<keyword evidence="2 4" id="KW-0863">Zinc-finger</keyword>
<dbReference type="OrthoDB" id="1903104at2759"/>
<organism evidence="7 8">
    <name type="scientific">Planoprotostelium fungivorum</name>
    <dbReference type="NCBI Taxonomy" id="1890364"/>
    <lineage>
        <taxon>Eukaryota</taxon>
        <taxon>Amoebozoa</taxon>
        <taxon>Evosea</taxon>
        <taxon>Variosea</taxon>
        <taxon>Cavosteliida</taxon>
        <taxon>Cavosteliaceae</taxon>
        <taxon>Planoprotostelium</taxon>
    </lineage>
</organism>
<dbReference type="AlphaFoldDB" id="A0A2P6N119"/>
<dbReference type="EMBL" id="MDYQ01000257">
    <property type="protein sequence ID" value="PRP77600.1"/>
    <property type="molecule type" value="Genomic_DNA"/>
</dbReference>
<feature type="region of interest" description="Disordered" evidence="5">
    <location>
        <begin position="21"/>
        <end position="52"/>
    </location>
</feature>
<accession>A0A2P6N119</accession>
<evidence type="ECO:0000256" key="2">
    <source>
        <dbReference type="ARBA" id="ARBA00022771"/>
    </source>
</evidence>
<dbReference type="InterPro" id="IPR001965">
    <property type="entry name" value="Znf_PHD"/>
</dbReference>
<keyword evidence="1" id="KW-0479">Metal-binding</keyword>
<reference evidence="7 8" key="1">
    <citation type="journal article" date="2018" name="Genome Biol. Evol.">
        <title>Multiple Roots of Fruiting Body Formation in Amoebozoa.</title>
        <authorList>
            <person name="Hillmann F."/>
            <person name="Forbes G."/>
            <person name="Novohradska S."/>
            <person name="Ferling I."/>
            <person name="Riege K."/>
            <person name="Groth M."/>
            <person name="Westermann M."/>
            <person name="Marz M."/>
            <person name="Spaller T."/>
            <person name="Winckler T."/>
            <person name="Schaap P."/>
            <person name="Glockner G."/>
        </authorList>
    </citation>
    <scope>NUCLEOTIDE SEQUENCE [LARGE SCALE GENOMIC DNA]</scope>
    <source>
        <strain evidence="7 8">Jena</strain>
    </source>
</reference>
<keyword evidence="3" id="KW-0862">Zinc</keyword>
<evidence type="ECO:0000259" key="6">
    <source>
        <dbReference type="PROSITE" id="PS50016"/>
    </source>
</evidence>
<dbReference type="InterPro" id="IPR013083">
    <property type="entry name" value="Znf_RING/FYVE/PHD"/>
</dbReference>
<dbReference type="InterPro" id="IPR019787">
    <property type="entry name" value="Znf_PHD-finger"/>
</dbReference>
<evidence type="ECO:0000313" key="8">
    <source>
        <dbReference type="Proteomes" id="UP000241769"/>
    </source>
</evidence>
<protein>
    <recommendedName>
        <fullName evidence="6">PHD-type domain-containing protein</fullName>
    </recommendedName>
</protein>
<dbReference type="Gene3D" id="3.30.40.10">
    <property type="entry name" value="Zinc/RING finger domain, C3HC4 (zinc finger)"/>
    <property type="match status" value="1"/>
</dbReference>
<feature type="domain" description="PHD-type" evidence="6">
    <location>
        <begin position="239"/>
        <end position="291"/>
    </location>
</feature>
<keyword evidence="8" id="KW-1185">Reference proteome</keyword>
<gene>
    <name evidence="7" type="ORF">PROFUN_00461</name>
</gene>
<dbReference type="PANTHER" id="PTHR47162:SF10">
    <property type="entry name" value="METHYL-CPG-BINDING DOMAIN-CONTAINING PROTEIN 9 ISOFORM X1"/>
    <property type="match status" value="1"/>
</dbReference>
<sequence>MNTLPGTEGDETLIDIMTVSSPSESDGAFENNGGGSMDIEQGSGFGEGSEVKENHAPLWPTEETAQKSAPSDVVVPKLQPTNKEMIEEHQTSVEKHRALIDKIDSETVKKAMQRMGGKTSCIEIRNTISRSISSLADSQTDLTRRILAVLSYDTRSFSKHLIRGTVVWSLRRQQQPNSTNHKRQPTEEAAIVPSKRMAVDKPLTGKPRTASTPKPMPMPIPIPPTPTPAPPVVLPEEMDDVCDLCQLGTDADQIILCDGLGCGRGYHIYCLRPSLKKVPEGEWRCPICVAEHVPVDPMFQSQAAAPVAAPVTTTTPVVIETPVAIAKPVSIATPVPVNVPAFAPIPDPFVSVSNAFTSLDKKNSQFFIPVLYYLRKQKERGIISASLEMIYEAVKHTARATNRAPFESLTNFLAKHTSFFAKMGPNQYGLSGLGRLTQLEEEFYKVFGESEEKREKTRDVKMEEERDMKIEAKIEEKIERKIEEMWEKEEDEREIGRIQTKIPEGADLEVVEDFEIMATSSPTDISSFHWNENHTDDME</sequence>
<dbReference type="Proteomes" id="UP000241769">
    <property type="component" value="Unassembled WGS sequence"/>
</dbReference>
<evidence type="ECO:0000256" key="1">
    <source>
        <dbReference type="ARBA" id="ARBA00022723"/>
    </source>
</evidence>
<dbReference type="PROSITE" id="PS01359">
    <property type="entry name" value="ZF_PHD_1"/>
    <property type="match status" value="1"/>
</dbReference>
<dbReference type="SMART" id="SM00249">
    <property type="entry name" value="PHD"/>
    <property type="match status" value="1"/>
</dbReference>
<dbReference type="InParanoid" id="A0A2P6N119"/>
<evidence type="ECO:0000256" key="3">
    <source>
        <dbReference type="ARBA" id="ARBA00022833"/>
    </source>
</evidence>
<dbReference type="PROSITE" id="PS50016">
    <property type="entry name" value="ZF_PHD_2"/>
    <property type="match status" value="1"/>
</dbReference>
<name>A0A2P6N119_9EUKA</name>
<dbReference type="SUPFAM" id="SSF57903">
    <property type="entry name" value="FYVE/PHD zinc finger"/>
    <property type="match status" value="1"/>
</dbReference>
<feature type="region of interest" description="Disordered" evidence="5">
    <location>
        <begin position="201"/>
        <end position="221"/>
    </location>
</feature>
<evidence type="ECO:0000256" key="4">
    <source>
        <dbReference type="PROSITE-ProRule" id="PRU00146"/>
    </source>
</evidence>
<dbReference type="InterPro" id="IPR011011">
    <property type="entry name" value="Znf_FYVE_PHD"/>
</dbReference>
<evidence type="ECO:0000256" key="5">
    <source>
        <dbReference type="SAM" id="MobiDB-lite"/>
    </source>
</evidence>
<proteinExistence type="predicted"/>
<evidence type="ECO:0000313" key="7">
    <source>
        <dbReference type="EMBL" id="PRP77600.1"/>
    </source>
</evidence>
<dbReference type="Pfam" id="PF00628">
    <property type="entry name" value="PHD"/>
    <property type="match status" value="1"/>
</dbReference>
<dbReference type="InterPro" id="IPR019786">
    <property type="entry name" value="Zinc_finger_PHD-type_CS"/>
</dbReference>
<comment type="caution">
    <text evidence="7">The sequence shown here is derived from an EMBL/GenBank/DDBJ whole genome shotgun (WGS) entry which is preliminary data.</text>
</comment>
<dbReference type="STRING" id="1890364.A0A2P6N119"/>
<dbReference type="GO" id="GO:0008270">
    <property type="term" value="F:zinc ion binding"/>
    <property type="evidence" value="ECO:0007669"/>
    <property type="project" value="UniProtKB-KW"/>
</dbReference>